<dbReference type="OrthoDB" id="9787514at2"/>
<dbReference type="HOGENOM" id="CLU_000445_70_50_6"/>
<protein>
    <submittedName>
        <fullName evidence="6">Predicted signal transduction protein containing a membrane domain, an EAL and a GGDEF domain</fullName>
    </submittedName>
</protein>
<dbReference type="Pfam" id="PF00563">
    <property type="entry name" value="EAL"/>
    <property type="match status" value="1"/>
</dbReference>
<dbReference type="SUPFAM" id="SSF141868">
    <property type="entry name" value="EAL domain-like"/>
    <property type="match status" value="1"/>
</dbReference>
<evidence type="ECO:0000256" key="2">
    <source>
        <dbReference type="PROSITE-ProRule" id="PRU00169"/>
    </source>
</evidence>
<dbReference type="InterPro" id="IPR000160">
    <property type="entry name" value="GGDEF_dom"/>
</dbReference>
<dbReference type="InterPro" id="IPR001633">
    <property type="entry name" value="EAL_dom"/>
</dbReference>
<feature type="domain" description="GGDEF" evidence="5">
    <location>
        <begin position="171"/>
        <end position="304"/>
    </location>
</feature>
<name>Q2SJ14_HAHCH</name>
<evidence type="ECO:0000313" key="6">
    <source>
        <dbReference type="EMBL" id="ABC29360.1"/>
    </source>
</evidence>
<dbReference type="Proteomes" id="UP000000238">
    <property type="component" value="Chromosome"/>
</dbReference>
<dbReference type="eggNOG" id="COG3706">
    <property type="taxonomic scope" value="Bacteria"/>
</dbReference>
<dbReference type="InterPro" id="IPR035919">
    <property type="entry name" value="EAL_sf"/>
</dbReference>
<dbReference type="PANTHER" id="PTHR33121:SF23">
    <property type="entry name" value="CYCLIC DI-GMP PHOSPHODIESTERASE PDEB"/>
    <property type="match status" value="1"/>
</dbReference>
<dbReference type="PANTHER" id="PTHR33121">
    <property type="entry name" value="CYCLIC DI-GMP PHOSPHODIESTERASE PDEF"/>
    <property type="match status" value="1"/>
</dbReference>
<dbReference type="InterPro" id="IPR050706">
    <property type="entry name" value="Cyclic-di-GMP_PDE-like"/>
</dbReference>
<dbReference type="CDD" id="cd01948">
    <property type="entry name" value="EAL"/>
    <property type="match status" value="1"/>
</dbReference>
<dbReference type="eggNOG" id="COG2200">
    <property type="taxonomic scope" value="Bacteria"/>
</dbReference>
<evidence type="ECO:0000259" key="4">
    <source>
        <dbReference type="PROSITE" id="PS50883"/>
    </source>
</evidence>
<feature type="domain" description="EAL" evidence="4">
    <location>
        <begin position="315"/>
        <end position="559"/>
    </location>
</feature>
<dbReference type="InterPro" id="IPR029787">
    <property type="entry name" value="Nucleotide_cyclase"/>
</dbReference>
<dbReference type="Gene3D" id="3.30.70.270">
    <property type="match status" value="1"/>
</dbReference>
<evidence type="ECO:0000259" key="3">
    <source>
        <dbReference type="PROSITE" id="PS50110"/>
    </source>
</evidence>
<sequence length="559" mass="63429">MRQGLRLLVVDDSEDDAILLIRELRKGGMLPNYTRVDNEHDMRKMLSAQQWDIIITDHNMPGFSSEEALAVVREAELDVPVIIVSGTIGEDVAVRAMKAGAHDYIMKDNLARLLPAIQRELKEATVRDARKRAERTLHHMAYHDSLTDLVNRREFERRLKSALNSSKERGLTHMLLYLDLDQFKIINDTCGHVAGDELLKQLAILLSKHIRESDTLARLGGDEFGILLESCAERRAIQLAQELNSEVRNFRFVWQQKPFTISLSIGIVAVTSEYGSGAEILSHADIACYAAKDKGRNTIQVYQSDDVEMMRRRTEMQWISRIRIALEENRFFLYQQPMERIGPDRGAGLHTEFLLRLREGDEVIPPGAFIPAAERYSLMPLIDRRVIELVFQYLAESGKGMADKGAYFINLSGASLSDDKVFEDIRKNLRKYKIRPERICFEITETAAIAHLAETVEFIREIREEGFKFALDDFGCGMSSFSYLKTIPVDYLKIDGSFVRNMLSDPIDVGIVEACNRIGHAAGLTTIAEFVENEQIKEKLIEIGVDYAQGFAVSKPKPL</sequence>
<dbReference type="SMART" id="SM00267">
    <property type="entry name" value="GGDEF"/>
    <property type="match status" value="1"/>
</dbReference>
<dbReference type="Gene3D" id="3.40.50.2300">
    <property type="match status" value="1"/>
</dbReference>
<dbReference type="InterPro" id="IPR011006">
    <property type="entry name" value="CheY-like_superfamily"/>
</dbReference>
<dbReference type="NCBIfam" id="TIGR00254">
    <property type="entry name" value="GGDEF"/>
    <property type="match status" value="1"/>
</dbReference>
<dbReference type="Gene3D" id="3.20.20.450">
    <property type="entry name" value="EAL domain"/>
    <property type="match status" value="1"/>
</dbReference>
<dbReference type="AlphaFoldDB" id="Q2SJ14"/>
<accession>Q2SJ14</accession>
<dbReference type="FunFam" id="3.30.70.270:FF:000001">
    <property type="entry name" value="Diguanylate cyclase domain protein"/>
    <property type="match status" value="1"/>
</dbReference>
<organism evidence="6 7">
    <name type="scientific">Hahella chejuensis (strain KCTC 2396)</name>
    <dbReference type="NCBI Taxonomy" id="349521"/>
    <lineage>
        <taxon>Bacteria</taxon>
        <taxon>Pseudomonadati</taxon>
        <taxon>Pseudomonadota</taxon>
        <taxon>Gammaproteobacteria</taxon>
        <taxon>Oceanospirillales</taxon>
        <taxon>Hahellaceae</taxon>
        <taxon>Hahella</taxon>
    </lineage>
</organism>
<gene>
    <name evidence="6" type="ordered locus">HCH_02560</name>
</gene>
<dbReference type="GO" id="GO:0071111">
    <property type="term" value="F:cyclic-guanylate-specific phosphodiesterase activity"/>
    <property type="evidence" value="ECO:0007669"/>
    <property type="project" value="InterPro"/>
</dbReference>
<keyword evidence="2" id="KW-0597">Phosphoprotein</keyword>
<dbReference type="CDD" id="cd01949">
    <property type="entry name" value="GGDEF"/>
    <property type="match status" value="1"/>
</dbReference>
<dbReference type="SUPFAM" id="SSF52172">
    <property type="entry name" value="CheY-like"/>
    <property type="match status" value="1"/>
</dbReference>
<feature type="modified residue" description="4-aspartylphosphate" evidence="2">
    <location>
        <position position="57"/>
    </location>
</feature>
<dbReference type="RefSeq" id="WP_011396429.1">
    <property type="nucleotide sequence ID" value="NC_007645.1"/>
</dbReference>
<reference evidence="6 7" key="1">
    <citation type="journal article" date="2005" name="Nucleic Acids Res.">
        <title>Genomic blueprint of Hahella chejuensis, a marine microbe producing an algicidal agent.</title>
        <authorList>
            <person name="Jeong H."/>
            <person name="Yim J.H."/>
            <person name="Lee C."/>
            <person name="Choi S.-H."/>
            <person name="Park Y.K."/>
            <person name="Yoon S.H."/>
            <person name="Hur C.-G."/>
            <person name="Kang H.-Y."/>
            <person name="Kim D."/>
            <person name="Lee H.H."/>
            <person name="Park K.H."/>
            <person name="Park S.-H."/>
            <person name="Park H.-S."/>
            <person name="Lee H.K."/>
            <person name="Oh T.K."/>
            <person name="Kim J.F."/>
        </authorList>
    </citation>
    <scope>NUCLEOTIDE SEQUENCE [LARGE SCALE GENOMIC DNA]</scope>
    <source>
        <strain evidence="6 7">KCTC 2396</strain>
    </source>
</reference>
<comment type="cofactor">
    <cofactor evidence="1">
        <name>Mg(2+)</name>
        <dbReference type="ChEBI" id="CHEBI:18420"/>
    </cofactor>
</comment>
<dbReference type="PROSITE" id="PS50110">
    <property type="entry name" value="RESPONSE_REGULATORY"/>
    <property type="match status" value="1"/>
</dbReference>
<dbReference type="KEGG" id="hch:HCH_02560"/>
<dbReference type="STRING" id="349521.HCH_02560"/>
<dbReference type="PROSITE" id="PS50887">
    <property type="entry name" value="GGDEF"/>
    <property type="match status" value="1"/>
</dbReference>
<dbReference type="CDD" id="cd00156">
    <property type="entry name" value="REC"/>
    <property type="match status" value="1"/>
</dbReference>
<proteinExistence type="predicted"/>
<evidence type="ECO:0000259" key="5">
    <source>
        <dbReference type="PROSITE" id="PS50887"/>
    </source>
</evidence>
<dbReference type="InterPro" id="IPR001789">
    <property type="entry name" value="Sig_transdc_resp-reg_receiver"/>
</dbReference>
<dbReference type="PROSITE" id="PS50883">
    <property type="entry name" value="EAL"/>
    <property type="match status" value="1"/>
</dbReference>
<dbReference type="SMART" id="SM00448">
    <property type="entry name" value="REC"/>
    <property type="match status" value="1"/>
</dbReference>
<feature type="domain" description="Response regulatory" evidence="3">
    <location>
        <begin position="6"/>
        <end position="122"/>
    </location>
</feature>
<dbReference type="InterPro" id="IPR043128">
    <property type="entry name" value="Rev_trsase/Diguanyl_cyclase"/>
</dbReference>
<dbReference type="Pfam" id="PF00990">
    <property type="entry name" value="GGDEF"/>
    <property type="match status" value="1"/>
</dbReference>
<dbReference type="Pfam" id="PF00072">
    <property type="entry name" value="Response_reg"/>
    <property type="match status" value="1"/>
</dbReference>
<dbReference type="GO" id="GO:0000160">
    <property type="term" value="P:phosphorelay signal transduction system"/>
    <property type="evidence" value="ECO:0007669"/>
    <property type="project" value="InterPro"/>
</dbReference>
<evidence type="ECO:0000256" key="1">
    <source>
        <dbReference type="ARBA" id="ARBA00001946"/>
    </source>
</evidence>
<dbReference type="SUPFAM" id="SSF55073">
    <property type="entry name" value="Nucleotide cyclase"/>
    <property type="match status" value="1"/>
</dbReference>
<keyword evidence="7" id="KW-1185">Reference proteome</keyword>
<dbReference type="EMBL" id="CP000155">
    <property type="protein sequence ID" value="ABC29360.1"/>
    <property type="molecule type" value="Genomic_DNA"/>
</dbReference>
<evidence type="ECO:0000313" key="7">
    <source>
        <dbReference type="Proteomes" id="UP000000238"/>
    </source>
</evidence>
<dbReference type="SMART" id="SM00052">
    <property type="entry name" value="EAL"/>
    <property type="match status" value="1"/>
</dbReference>